<dbReference type="Proteomes" id="UP000037460">
    <property type="component" value="Unassembled WGS sequence"/>
</dbReference>
<protein>
    <submittedName>
        <fullName evidence="2">Uncharacterized protein</fullName>
    </submittedName>
</protein>
<dbReference type="OrthoDB" id="2329734at2759"/>
<feature type="non-terminal residue" evidence="2">
    <location>
        <position position="118"/>
    </location>
</feature>
<dbReference type="AlphaFoldDB" id="A0A0M0LSJ1"/>
<dbReference type="PANTHER" id="PTHR10476">
    <property type="entry name" value="CHARGED MULTIVESICULAR BODY PROTEIN"/>
    <property type="match status" value="1"/>
</dbReference>
<sequence>MNVEMQVAQGQMIQRMNDTAGVMMMMNKLAKVEAVQETMQAFQREMTKAGIIEEMVDDVMDTVDEADDEDAADEEVAKILTELNAEAMGGAKSAATHQAYESAKAADGDEEEDMAMLR</sequence>
<comment type="caution">
    <text evidence="2">The sequence shown here is derived from an EMBL/GenBank/DDBJ whole genome shotgun (WGS) entry which is preliminary data.</text>
</comment>
<name>A0A0M0LSJ1_9EUKA</name>
<reference evidence="3" key="1">
    <citation type="journal article" date="2015" name="PLoS Genet.">
        <title>Genome Sequence and Transcriptome Analyses of Chrysochromulina tobin: Metabolic Tools for Enhanced Algal Fitness in the Prominent Order Prymnesiales (Haptophyceae).</title>
        <authorList>
            <person name="Hovde B.T."/>
            <person name="Deodato C.R."/>
            <person name="Hunsperger H.M."/>
            <person name="Ryken S.A."/>
            <person name="Yost W."/>
            <person name="Jha R.K."/>
            <person name="Patterson J."/>
            <person name="Monnat R.J. Jr."/>
            <person name="Barlow S.B."/>
            <person name="Starkenburg S.R."/>
            <person name="Cattolico R.A."/>
        </authorList>
    </citation>
    <scope>NUCLEOTIDE SEQUENCE</scope>
    <source>
        <strain evidence="3">CCMP291</strain>
    </source>
</reference>
<dbReference type="InterPro" id="IPR005024">
    <property type="entry name" value="Snf7_fam"/>
</dbReference>
<dbReference type="Pfam" id="PF03357">
    <property type="entry name" value="Snf7"/>
    <property type="match status" value="1"/>
</dbReference>
<gene>
    <name evidence="2" type="ORF">Ctob_016451</name>
</gene>
<organism evidence="2 3">
    <name type="scientific">Chrysochromulina tobinii</name>
    <dbReference type="NCBI Taxonomy" id="1460289"/>
    <lineage>
        <taxon>Eukaryota</taxon>
        <taxon>Haptista</taxon>
        <taxon>Haptophyta</taxon>
        <taxon>Prymnesiophyceae</taxon>
        <taxon>Prymnesiales</taxon>
        <taxon>Chrysochromulinaceae</taxon>
        <taxon>Chrysochromulina</taxon>
    </lineage>
</organism>
<keyword evidence="3" id="KW-1185">Reference proteome</keyword>
<proteinExistence type="predicted"/>
<feature type="region of interest" description="Disordered" evidence="1">
    <location>
        <begin position="88"/>
        <end position="118"/>
    </location>
</feature>
<evidence type="ECO:0000256" key="1">
    <source>
        <dbReference type="SAM" id="MobiDB-lite"/>
    </source>
</evidence>
<evidence type="ECO:0000313" key="3">
    <source>
        <dbReference type="Proteomes" id="UP000037460"/>
    </source>
</evidence>
<evidence type="ECO:0000313" key="2">
    <source>
        <dbReference type="EMBL" id="KOO53882.1"/>
    </source>
</evidence>
<dbReference type="GO" id="GO:0007034">
    <property type="term" value="P:vacuolar transport"/>
    <property type="evidence" value="ECO:0007669"/>
    <property type="project" value="InterPro"/>
</dbReference>
<dbReference type="Gene3D" id="6.10.140.1230">
    <property type="match status" value="1"/>
</dbReference>
<accession>A0A0M0LSJ1</accession>
<feature type="compositionally biased region" description="Acidic residues" evidence="1">
    <location>
        <begin position="108"/>
        <end position="118"/>
    </location>
</feature>
<dbReference type="EMBL" id="JWZX01000015">
    <property type="protein sequence ID" value="KOO53882.1"/>
    <property type="molecule type" value="Genomic_DNA"/>
</dbReference>